<dbReference type="Pfam" id="PF00375">
    <property type="entry name" value="SDF"/>
    <property type="match status" value="1"/>
</dbReference>
<dbReference type="SUPFAM" id="SSF118215">
    <property type="entry name" value="Proton glutamate symport protein"/>
    <property type="match status" value="1"/>
</dbReference>
<evidence type="ECO:0000256" key="2">
    <source>
        <dbReference type="ARBA" id="ARBA00022448"/>
    </source>
</evidence>
<evidence type="ECO:0000256" key="5">
    <source>
        <dbReference type="ARBA" id="ARBA00023136"/>
    </source>
</evidence>
<dbReference type="InterPro" id="IPR050746">
    <property type="entry name" value="DAACS"/>
</dbReference>
<accession>A0A2Z4AGV8</accession>
<dbReference type="PRINTS" id="PR00173">
    <property type="entry name" value="EDTRNSPORT"/>
</dbReference>
<evidence type="ECO:0000256" key="4">
    <source>
        <dbReference type="ARBA" id="ARBA00022989"/>
    </source>
</evidence>
<dbReference type="GO" id="GO:0016020">
    <property type="term" value="C:membrane"/>
    <property type="evidence" value="ECO:0007669"/>
    <property type="project" value="UniProtKB-SubCell"/>
</dbReference>
<dbReference type="Proteomes" id="UP000247465">
    <property type="component" value="Chromosome"/>
</dbReference>
<dbReference type="InterPro" id="IPR001991">
    <property type="entry name" value="Na-dicarboxylate_symporter"/>
</dbReference>
<dbReference type="EMBL" id="CP029803">
    <property type="protein sequence ID" value="AWT59177.1"/>
    <property type="molecule type" value="Genomic_DNA"/>
</dbReference>
<dbReference type="PANTHER" id="PTHR11958:SF63">
    <property type="entry name" value="AMINO ACID TRANSPORTER"/>
    <property type="match status" value="1"/>
</dbReference>
<dbReference type="Gene3D" id="1.10.3860.10">
    <property type="entry name" value="Sodium:dicarboxylate symporter"/>
    <property type="match status" value="1"/>
</dbReference>
<reference evidence="7 8" key="1">
    <citation type="submission" date="2018-06" db="EMBL/GenBank/DDBJ databases">
        <title>Draft Genome Sequence of a Novel Marine Bacterium Related to the Verrucomicrobia.</title>
        <authorList>
            <person name="Vosseberg J."/>
            <person name="Martijn J."/>
            <person name="Ettema T.J.G."/>
        </authorList>
    </citation>
    <scope>NUCLEOTIDE SEQUENCE [LARGE SCALE GENOMIC DNA]</scope>
    <source>
        <strain evidence="7">TARA_B100001123</strain>
    </source>
</reference>
<dbReference type="InterPro" id="IPR036458">
    <property type="entry name" value="Na:dicarbo_symporter_sf"/>
</dbReference>
<dbReference type="GO" id="GO:0015293">
    <property type="term" value="F:symporter activity"/>
    <property type="evidence" value="ECO:0007669"/>
    <property type="project" value="InterPro"/>
</dbReference>
<keyword evidence="4 6" id="KW-1133">Transmembrane helix</keyword>
<proteinExistence type="predicted"/>
<dbReference type="KEGG" id="mtar:DF168_00358"/>
<keyword evidence="5 6" id="KW-0472">Membrane</keyword>
<feature type="transmembrane region" description="Helical" evidence="6">
    <location>
        <begin position="371"/>
        <end position="392"/>
    </location>
</feature>
<evidence type="ECO:0000313" key="7">
    <source>
        <dbReference type="EMBL" id="AWT59177.1"/>
    </source>
</evidence>
<evidence type="ECO:0000256" key="6">
    <source>
        <dbReference type="SAM" id="Phobius"/>
    </source>
</evidence>
<protein>
    <submittedName>
        <fullName evidence="7">Proton/glutamate-aspartate symporter</fullName>
    </submittedName>
</protein>
<feature type="transmembrane region" description="Helical" evidence="6">
    <location>
        <begin position="54"/>
        <end position="76"/>
    </location>
</feature>
<evidence type="ECO:0000313" key="8">
    <source>
        <dbReference type="Proteomes" id="UP000247465"/>
    </source>
</evidence>
<dbReference type="AlphaFoldDB" id="A0A2Z4AGV8"/>
<feature type="transmembrane region" description="Helical" evidence="6">
    <location>
        <begin position="88"/>
        <end position="109"/>
    </location>
</feature>
<organism evidence="7 8">
    <name type="scientific">Candidatus Moanibacter tarae</name>
    <dbReference type="NCBI Taxonomy" id="2200854"/>
    <lineage>
        <taxon>Bacteria</taxon>
        <taxon>Pseudomonadati</taxon>
        <taxon>Verrucomicrobiota</taxon>
        <taxon>Opitutia</taxon>
        <taxon>Puniceicoccales</taxon>
        <taxon>Puniceicoccales incertae sedis</taxon>
        <taxon>Candidatus Moanibacter</taxon>
    </lineage>
</organism>
<comment type="subcellular location">
    <subcellularLocation>
        <location evidence="1">Membrane</location>
        <topology evidence="1">Multi-pass membrane protein</topology>
    </subcellularLocation>
</comment>
<name>A0A2Z4AGV8_9BACT</name>
<gene>
    <name evidence="7" type="primary">gltP</name>
    <name evidence="7" type="ORF">DF168_00358</name>
</gene>
<evidence type="ECO:0000256" key="3">
    <source>
        <dbReference type="ARBA" id="ARBA00022692"/>
    </source>
</evidence>
<feature type="transmembrane region" description="Helical" evidence="6">
    <location>
        <begin position="201"/>
        <end position="226"/>
    </location>
</feature>
<feature type="transmembrane region" description="Helical" evidence="6">
    <location>
        <begin position="232"/>
        <end position="259"/>
    </location>
</feature>
<feature type="transmembrane region" description="Helical" evidence="6">
    <location>
        <begin position="163"/>
        <end position="180"/>
    </location>
</feature>
<evidence type="ECO:0000256" key="1">
    <source>
        <dbReference type="ARBA" id="ARBA00004141"/>
    </source>
</evidence>
<keyword evidence="2" id="KW-0813">Transport</keyword>
<dbReference type="PANTHER" id="PTHR11958">
    <property type="entry name" value="SODIUM/DICARBOXYLATE SYMPORTER-RELATED"/>
    <property type="match status" value="1"/>
</dbReference>
<keyword evidence="3 6" id="KW-0812">Transmembrane</keyword>
<feature type="transmembrane region" description="Helical" evidence="6">
    <location>
        <begin position="347"/>
        <end position="365"/>
    </location>
</feature>
<sequence>MNPFRWRLHWQILLALGLATVCVVIVRALGIENTDFSRGLEASCRFGGDLFKNALKMIVVPLIISSIISGMMSLGADRNVGRIGFKVLIYYGITGLLAILIGLFLVNTIRPGVVDESLSELIKGQAQDADEFIGKIEGRGPADIVGIVHRMFPPNIFQAATDNGQLLGIITFSLFFGFFISKLPERPRQFQFELWKSIQQVMMLITNLIIKFAPIGVFGLVTPIILRTGFDAILPLFKFFLTVLLGLSIHFFVTLGVLLKLVGRVQPFQHFRTMVPALLTAFSTASSASTLPVTMETVEKQAGVSPRTASFTLPLGATVNMDGTALYECVVVIFIGQIYGFEMGFSTQLTILVLALVTSVGVAGIPAASLVAITLILGVVGLPIEAVGLVWVTDRLLDMCRTSVNVFSDTCGAVIIAKSEGEKGIYGDEKVAPK</sequence>